<evidence type="ECO:0000256" key="6">
    <source>
        <dbReference type="ARBA" id="ARBA00023136"/>
    </source>
</evidence>
<evidence type="ECO:0000256" key="9">
    <source>
        <dbReference type="SAM" id="SignalP"/>
    </source>
</evidence>
<organism evidence="10 11">
    <name type="scientific">Dendrosporobacter quercicolus</name>
    <dbReference type="NCBI Taxonomy" id="146817"/>
    <lineage>
        <taxon>Bacteria</taxon>
        <taxon>Bacillati</taxon>
        <taxon>Bacillota</taxon>
        <taxon>Negativicutes</taxon>
        <taxon>Selenomonadales</taxon>
        <taxon>Sporomusaceae</taxon>
        <taxon>Dendrosporobacter</taxon>
    </lineage>
</organism>
<keyword evidence="7" id="KW-0998">Cell outer membrane</keyword>
<dbReference type="GO" id="GO:0009279">
    <property type="term" value="C:cell outer membrane"/>
    <property type="evidence" value="ECO:0007669"/>
    <property type="project" value="UniProtKB-SubCell"/>
</dbReference>
<dbReference type="GO" id="GO:1990281">
    <property type="term" value="C:efflux pump complex"/>
    <property type="evidence" value="ECO:0007669"/>
    <property type="project" value="TreeGrafter"/>
</dbReference>
<dbReference type="AlphaFoldDB" id="A0A1G9R3V9"/>
<feature type="coiled-coil region" evidence="8">
    <location>
        <begin position="339"/>
        <end position="373"/>
    </location>
</feature>
<dbReference type="Pfam" id="PF02321">
    <property type="entry name" value="OEP"/>
    <property type="match status" value="2"/>
</dbReference>
<evidence type="ECO:0000256" key="8">
    <source>
        <dbReference type="SAM" id="Coils"/>
    </source>
</evidence>
<keyword evidence="8" id="KW-0175">Coiled coil</keyword>
<feature type="chain" id="PRO_5011489959" evidence="9">
    <location>
        <begin position="30"/>
        <end position="428"/>
    </location>
</feature>
<evidence type="ECO:0000313" key="11">
    <source>
        <dbReference type="Proteomes" id="UP000214880"/>
    </source>
</evidence>
<keyword evidence="11" id="KW-1185">Reference proteome</keyword>
<dbReference type="EMBL" id="FNHB01000002">
    <property type="protein sequence ID" value="SDM17986.1"/>
    <property type="molecule type" value="Genomic_DNA"/>
</dbReference>
<keyword evidence="5" id="KW-0812">Transmembrane</keyword>
<keyword evidence="3" id="KW-0813">Transport</keyword>
<evidence type="ECO:0000256" key="5">
    <source>
        <dbReference type="ARBA" id="ARBA00022692"/>
    </source>
</evidence>
<evidence type="ECO:0000313" key="10">
    <source>
        <dbReference type="EMBL" id="SDM17986.1"/>
    </source>
</evidence>
<feature type="signal peptide" evidence="9">
    <location>
        <begin position="1"/>
        <end position="29"/>
    </location>
</feature>
<dbReference type="Proteomes" id="UP000214880">
    <property type="component" value="Unassembled WGS sequence"/>
</dbReference>
<proteinExistence type="inferred from homology"/>
<keyword evidence="9" id="KW-0732">Signal</keyword>
<dbReference type="InterPro" id="IPR003423">
    <property type="entry name" value="OMP_efflux"/>
</dbReference>
<evidence type="ECO:0000256" key="7">
    <source>
        <dbReference type="ARBA" id="ARBA00023237"/>
    </source>
</evidence>
<dbReference type="PANTHER" id="PTHR30026:SF20">
    <property type="entry name" value="OUTER MEMBRANE PROTEIN TOLC"/>
    <property type="match status" value="1"/>
</dbReference>
<gene>
    <name evidence="10" type="ORF">SAMN04488502_102413</name>
</gene>
<dbReference type="PANTHER" id="PTHR30026">
    <property type="entry name" value="OUTER MEMBRANE PROTEIN TOLC"/>
    <property type="match status" value="1"/>
</dbReference>
<reference evidence="10 11" key="1">
    <citation type="submission" date="2016-10" db="EMBL/GenBank/DDBJ databases">
        <authorList>
            <person name="de Groot N.N."/>
        </authorList>
    </citation>
    <scope>NUCLEOTIDE SEQUENCE [LARGE SCALE GENOMIC DNA]</scope>
    <source>
        <strain evidence="10 11">DSM 1736</strain>
    </source>
</reference>
<keyword evidence="4" id="KW-1134">Transmembrane beta strand</keyword>
<evidence type="ECO:0000256" key="2">
    <source>
        <dbReference type="ARBA" id="ARBA00007613"/>
    </source>
</evidence>
<dbReference type="OrthoDB" id="6395775at2"/>
<comment type="similarity">
    <text evidence="2">Belongs to the outer membrane factor (OMF) (TC 1.B.17) family.</text>
</comment>
<dbReference type="InterPro" id="IPR051906">
    <property type="entry name" value="TolC-like"/>
</dbReference>
<dbReference type="STRING" id="146817.SAMN04488502_102413"/>
<dbReference type="InterPro" id="IPR028351">
    <property type="entry name" value="CyaE"/>
</dbReference>
<dbReference type="RefSeq" id="WP_092071074.1">
    <property type="nucleotide sequence ID" value="NZ_FNHB01000002.1"/>
</dbReference>
<comment type="subcellular location">
    <subcellularLocation>
        <location evidence="1">Cell outer membrane</location>
    </subcellularLocation>
</comment>
<keyword evidence="6" id="KW-0472">Membrane</keyword>
<dbReference type="Gene3D" id="1.20.1600.10">
    <property type="entry name" value="Outer membrane efflux proteins (OEP)"/>
    <property type="match status" value="1"/>
</dbReference>
<name>A0A1G9R3V9_9FIRM</name>
<dbReference type="PIRSF" id="PIRSF001892">
    <property type="entry name" value="CyaE"/>
    <property type="match status" value="1"/>
</dbReference>
<accession>A0A1G9R3V9</accession>
<evidence type="ECO:0000256" key="4">
    <source>
        <dbReference type="ARBA" id="ARBA00022452"/>
    </source>
</evidence>
<sequence>MAGKRVWNKRIASLLAGGYFVLSTTAVFAAPVELSLEDSIAMALNNNPAIKIVQAEKETAAWAVNQAKSAKLPSVDLSHSSQRRDSGAGIGVGNSFSNGVSLSMPIYTSGNLEGQIEQAKLGFQSSDLEVEKTRQQLKLDATNGYFAVLQARNLLEVNRQSVDNLTAHLKNVQAQYAVGTVAKSDVLRSEVELANEQQNLIKAQNTYDLAVSSLNNVIGLPLNSELSIKDDLKYQQYDLTLANSIDYALTNRPEAEQAQLAVKSAQQEIRIAKSGNRPTVSAGANSGWSDSSFPGDENNTWAVGVTASWSVFDSGLTKAKVKQADSSVNKATEQVRQTLDSIQLEVRQAFLNLKEAEKRIETSQVAVDKAEEDFKIAQVRYAAGVGTNLDVLDAQLALATAKTNYIQAMYDYNTSKADLDKAMGVAVN</sequence>
<dbReference type="SUPFAM" id="SSF56954">
    <property type="entry name" value="Outer membrane efflux proteins (OEP)"/>
    <property type="match status" value="1"/>
</dbReference>
<dbReference type="GO" id="GO:0015562">
    <property type="term" value="F:efflux transmembrane transporter activity"/>
    <property type="evidence" value="ECO:0007669"/>
    <property type="project" value="InterPro"/>
</dbReference>
<protein>
    <submittedName>
        <fullName evidence="10">Type I secretion outer membrane protein, TolC family</fullName>
    </submittedName>
</protein>
<dbReference type="GO" id="GO:0015288">
    <property type="term" value="F:porin activity"/>
    <property type="evidence" value="ECO:0007669"/>
    <property type="project" value="TreeGrafter"/>
</dbReference>
<evidence type="ECO:0000256" key="1">
    <source>
        <dbReference type="ARBA" id="ARBA00004442"/>
    </source>
</evidence>
<evidence type="ECO:0000256" key="3">
    <source>
        <dbReference type="ARBA" id="ARBA00022448"/>
    </source>
</evidence>